<reference evidence="1 2" key="1">
    <citation type="submission" date="2006-03" db="EMBL/GenBank/DDBJ databases">
        <title>Complete sequence of Shewanella denitrificans OS217.</title>
        <authorList>
            <consortium name="US DOE Joint Genome Institute"/>
            <person name="Copeland A."/>
            <person name="Lucas S."/>
            <person name="Lapidus A."/>
            <person name="Barry K."/>
            <person name="Detter J.C."/>
            <person name="Glavina del Rio T."/>
            <person name="Hammon N."/>
            <person name="Israni S."/>
            <person name="Dalin E."/>
            <person name="Tice H."/>
            <person name="Pitluck S."/>
            <person name="Brettin T."/>
            <person name="Bruce D."/>
            <person name="Han C."/>
            <person name="Tapia R."/>
            <person name="Gilna P."/>
            <person name="Kiss H."/>
            <person name="Schmutz J."/>
            <person name="Larimer F."/>
            <person name="Land M."/>
            <person name="Hauser L."/>
            <person name="Kyrpides N."/>
            <person name="Lykidis A."/>
            <person name="Richardson P."/>
        </authorList>
    </citation>
    <scope>NUCLEOTIDE SEQUENCE [LARGE SCALE GENOMIC DNA]</scope>
    <source>
        <strain evidence="2">OS217 / ATCC BAA-1090 / DSM 15013</strain>
    </source>
</reference>
<dbReference type="Proteomes" id="UP000001982">
    <property type="component" value="Chromosome"/>
</dbReference>
<sequence length="409" mass="47283">MHITAQKAPNWLDLLKKSVNEIEGGNKLLEQLFPDDKPIMPLEECASIIQVKMHSEGKCLHTELAKIIKKVKLSDKADKVKSFVNRFNDLKFITTNYDLLIENELLGLDKATSYAIGYPVNRQPIGVQVYHIHGSVKFPKNMVVTADDYFKFINKPDYFSKKVQTLIEENTTVIIGYSLADINFKSILNNLRANRAHDINRQHLFYLSRSPVDKHVKDYYDKSYGLRVIDNTNIDNFFATLLQKHKAIEDCVSDSKKLLISVLDGSEKYTDEYLKSYNSFFEIIATLSSNGILASHSKVIKFIKDILQRKNDFTSENGAWVQYDHLASWLIHLGSIMDMKNTLLEKTYLDAVKTSFGNMSKIKYYGCSWDAFQTWKTHWNDLTYENRVMIREFYKNESPSDDAKEVMTQ</sequence>
<dbReference type="eggNOG" id="COG0846">
    <property type="taxonomic scope" value="Bacteria"/>
</dbReference>
<organism evidence="1 2">
    <name type="scientific">Shewanella denitrificans (strain OS217 / ATCC BAA-1090 / DSM 15013)</name>
    <dbReference type="NCBI Taxonomy" id="318161"/>
    <lineage>
        <taxon>Bacteria</taxon>
        <taxon>Pseudomonadati</taxon>
        <taxon>Pseudomonadota</taxon>
        <taxon>Gammaproteobacteria</taxon>
        <taxon>Alteromonadales</taxon>
        <taxon>Shewanellaceae</taxon>
        <taxon>Shewanella</taxon>
    </lineage>
</organism>
<dbReference type="AlphaFoldDB" id="Q12QQ9"/>
<keyword evidence="2" id="KW-1185">Reference proteome</keyword>
<protein>
    <submittedName>
        <fullName evidence="1">Uncharacterized protein</fullName>
    </submittedName>
</protein>
<dbReference type="EMBL" id="CP000302">
    <property type="protein sequence ID" value="ABE54217.1"/>
    <property type="molecule type" value="Genomic_DNA"/>
</dbReference>
<evidence type="ECO:0000313" key="2">
    <source>
        <dbReference type="Proteomes" id="UP000001982"/>
    </source>
</evidence>
<dbReference type="HOGENOM" id="CLU_582296_0_0_6"/>
<accession>Q12QQ9</accession>
<proteinExistence type="predicted"/>
<gene>
    <name evidence="1" type="ordered locus">Sden_0929</name>
</gene>
<dbReference type="STRING" id="318161.Sden_0929"/>
<name>Q12QQ9_SHEDO</name>
<dbReference type="KEGG" id="sdn:Sden_0929"/>
<dbReference type="Pfam" id="PF13289">
    <property type="entry name" value="SIR2_2"/>
    <property type="match status" value="1"/>
</dbReference>
<evidence type="ECO:0000313" key="1">
    <source>
        <dbReference type="EMBL" id="ABE54217.1"/>
    </source>
</evidence>